<dbReference type="Proteomes" id="UP000077202">
    <property type="component" value="Unassembled WGS sequence"/>
</dbReference>
<reference evidence="1" key="1">
    <citation type="submission" date="2016-03" db="EMBL/GenBank/DDBJ databases">
        <title>Mechanisms controlling the formation of the plant cell surface in tip-growing cells are functionally conserved among land plants.</title>
        <authorList>
            <person name="Honkanen S."/>
            <person name="Jones V.A."/>
            <person name="Morieri G."/>
            <person name="Champion C."/>
            <person name="Hetherington A.J."/>
            <person name="Kelly S."/>
            <person name="Saint-Marcoux D."/>
            <person name="Proust H."/>
            <person name="Prescott H."/>
            <person name="Dolan L."/>
        </authorList>
    </citation>
    <scope>NUCLEOTIDE SEQUENCE [LARGE SCALE GENOMIC DNA]</scope>
    <source>
        <tissue evidence="1">Whole gametophyte</tissue>
    </source>
</reference>
<organism evidence="1 2">
    <name type="scientific">Marchantia polymorpha subsp. ruderalis</name>
    <dbReference type="NCBI Taxonomy" id="1480154"/>
    <lineage>
        <taxon>Eukaryota</taxon>
        <taxon>Viridiplantae</taxon>
        <taxon>Streptophyta</taxon>
        <taxon>Embryophyta</taxon>
        <taxon>Marchantiophyta</taxon>
        <taxon>Marchantiopsida</taxon>
        <taxon>Marchantiidae</taxon>
        <taxon>Marchantiales</taxon>
        <taxon>Marchantiaceae</taxon>
        <taxon>Marchantia</taxon>
    </lineage>
</organism>
<dbReference type="EMBL" id="LVLJ01000178">
    <property type="protein sequence ID" value="OAE35366.1"/>
    <property type="molecule type" value="Genomic_DNA"/>
</dbReference>
<sequence>MCSVGPRHGVTSGWEEVWPVKIASTPELELRKQFSCMRIMQPSIFRSTVLWHRVSPQSVAYYEVDTELHLLNYDADGLVIVEDEATSTSAKYPQPKKEVGVWVNGTSHRNGGTDRVGSVICGSVCACFGESSDGREETGGVRELLEFRDTLSDLDFVDGFIWMLDTVRVVQLQVSKDWTVELGLESRFFGGASFVSRWMALLQRCELRIQEDFLVFYLDMNLMVEGGGLLGKREARGTAYCR</sequence>
<evidence type="ECO:0000313" key="2">
    <source>
        <dbReference type="Proteomes" id="UP000077202"/>
    </source>
</evidence>
<dbReference type="AlphaFoldDB" id="A0A176WST4"/>
<keyword evidence="2" id="KW-1185">Reference proteome</keyword>
<proteinExistence type="predicted"/>
<accession>A0A176WST4</accession>
<evidence type="ECO:0000313" key="1">
    <source>
        <dbReference type="EMBL" id="OAE35366.1"/>
    </source>
</evidence>
<protein>
    <submittedName>
        <fullName evidence="1">Uncharacterized protein</fullName>
    </submittedName>
</protein>
<comment type="caution">
    <text evidence="1">The sequence shown here is derived from an EMBL/GenBank/DDBJ whole genome shotgun (WGS) entry which is preliminary data.</text>
</comment>
<name>A0A176WST4_MARPO</name>
<gene>
    <name evidence="1" type="ORF">AXG93_3493s1020</name>
</gene>